<dbReference type="Pfam" id="PF00793">
    <property type="entry name" value="DAHP_synth_1"/>
    <property type="match status" value="1"/>
</dbReference>
<dbReference type="Pfam" id="PF18152">
    <property type="entry name" value="DAHP_snth_FXD"/>
    <property type="match status" value="1"/>
</dbReference>
<evidence type="ECO:0000259" key="3">
    <source>
        <dbReference type="Pfam" id="PF18152"/>
    </source>
</evidence>
<organism evidence="4 5">
    <name type="scientific">Faecalitalea cylindroides ATCC 27803</name>
    <dbReference type="NCBI Taxonomy" id="649755"/>
    <lineage>
        <taxon>Bacteria</taxon>
        <taxon>Bacillati</taxon>
        <taxon>Bacillota</taxon>
        <taxon>Erysipelotrichia</taxon>
        <taxon>Erysipelotrichales</taxon>
        <taxon>Erysipelotrichaceae</taxon>
        <taxon>Faecalitalea</taxon>
    </lineage>
</organism>
<dbReference type="NCBIfam" id="TIGR01361">
    <property type="entry name" value="DAHP_synth_Bsub"/>
    <property type="match status" value="1"/>
</dbReference>
<sequence length="351" mass="38934">MAKGLLCYIGGNKMIIVFKPRATENDVNRIIAKVERMGLKTHLSRGEMSTIVGLIGDTTRVDPKQFEVDECVERIMKVSEPYKLANRAFHPEDSIIDVSGVKVGGNNLTLIAGPCSVESKEQVIEIARSIKKSGAHMLRGGAYKPRTSPYSFQGMGTQGLDILVAAKEETGLPIVSELMGEKYIDEFNDKVDLVQIGARNMQNFDLLKEVGKRIKKPVLLKRGLSNTYEEWIMSAEYIMANGNPNVILCERGIRTFETYTRNTLDLQAIPVIKRLTHLPIIIDPSHAGGKWWLVDPMAKAAVVAGADGLMIEVHNDPECALCDGPQSLKPEKYDDLIQDIKQIIKITDKTL</sequence>
<feature type="domain" description="DAHP synthase ferredoxin-like" evidence="3">
    <location>
        <begin position="14"/>
        <end position="80"/>
    </location>
</feature>
<gene>
    <name evidence="4" type="ORF">HMPREF0367_00952</name>
</gene>
<dbReference type="PATRIC" id="fig|649755.3.peg.884"/>
<dbReference type="AlphaFoldDB" id="U2R477"/>
<dbReference type="Proteomes" id="UP000016658">
    <property type="component" value="Unassembled WGS sequence"/>
</dbReference>
<dbReference type="GO" id="GO:0016832">
    <property type="term" value="F:aldehyde-lyase activity"/>
    <property type="evidence" value="ECO:0007669"/>
    <property type="project" value="InterPro"/>
</dbReference>
<comment type="caution">
    <text evidence="4">The sequence shown here is derived from an EMBL/GenBank/DDBJ whole genome shotgun (WGS) entry which is preliminary data.</text>
</comment>
<evidence type="ECO:0000256" key="1">
    <source>
        <dbReference type="ARBA" id="ARBA00022679"/>
    </source>
</evidence>
<dbReference type="InterPro" id="IPR052899">
    <property type="entry name" value="Class-I_DAHP_synthase"/>
</dbReference>
<accession>U2R477</accession>
<name>U2R477_9FIRM</name>
<dbReference type="GO" id="GO:0009073">
    <property type="term" value="P:aromatic amino acid family biosynthetic process"/>
    <property type="evidence" value="ECO:0007669"/>
    <property type="project" value="InterPro"/>
</dbReference>
<feature type="domain" description="DAHP synthetase I/KDSA" evidence="2">
    <location>
        <begin position="100"/>
        <end position="341"/>
    </location>
</feature>
<dbReference type="EMBL" id="AWVI01000041">
    <property type="protein sequence ID" value="ERK45457.1"/>
    <property type="molecule type" value="Genomic_DNA"/>
</dbReference>
<dbReference type="PANTHER" id="PTHR43018:SF2">
    <property type="entry name" value="PHOSPHO-2-DEHYDRO-3-DEOXYHEPTONATE ALDOLASE"/>
    <property type="match status" value="1"/>
</dbReference>
<dbReference type="InterPro" id="IPR006268">
    <property type="entry name" value="DAHP_syn_2"/>
</dbReference>
<dbReference type="PANTHER" id="PTHR43018">
    <property type="entry name" value="PHOSPHO-2-DEHYDRO-3-DEOXYHEPTONATE ALDOLASE"/>
    <property type="match status" value="1"/>
</dbReference>
<dbReference type="NCBIfam" id="NF009239">
    <property type="entry name" value="PRK12595.1"/>
    <property type="match status" value="1"/>
</dbReference>
<dbReference type="InterPro" id="IPR041071">
    <property type="entry name" value="DAHP_snth_FXD"/>
</dbReference>
<dbReference type="Gene3D" id="3.30.70.1140">
    <property type="entry name" value="Phospho-2-dehydro-3-deoxyheptonate aldolase, domain 1"/>
    <property type="match status" value="1"/>
</dbReference>
<evidence type="ECO:0000313" key="5">
    <source>
        <dbReference type="Proteomes" id="UP000016658"/>
    </source>
</evidence>
<dbReference type="InterPro" id="IPR006218">
    <property type="entry name" value="DAHP1/KDSA"/>
</dbReference>
<dbReference type="NCBIfam" id="NF006421">
    <property type="entry name" value="PRK08673.1"/>
    <property type="match status" value="1"/>
</dbReference>
<dbReference type="Gene3D" id="3.20.20.70">
    <property type="entry name" value="Aldolase class I"/>
    <property type="match status" value="1"/>
</dbReference>
<dbReference type="SUPFAM" id="SSF51569">
    <property type="entry name" value="Aldolase"/>
    <property type="match status" value="1"/>
</dbReference>
<protein>
    <submittedName>
        <fullName evidence="4">3-deoxy-7-phosphoheptulonate synthase</fullName>
    </submittedName>
</protein>
<proteinExistence type="predicted"/>
<keyword evidence="1" id="KW-0808">Transferase</keyword>
<dbReference type="GO" id="GO:0016740">
    <property type="term" value="F:transferase activity"/>
    <property type="evidence" value="ECO:0007669"/>
    <property type="project" value="UniProtKB-KW"/>
</dbReference>
<dbReference type="HOGENOM" id="CLU_062599_0_0_9"/>
<dbReference type="InterPro" id="IPR013785">
    <property type="entry name" value="Aldolase_TIM"/>
</dbReference>
<evidence type="ECO:0000313" key="4">
    <source>
        <dbReference type="EMBL" id="ERK45457.1"/>
    </source>
</evidence>
<evidence type="ECO:0000259" key="2">
    <source>
        <dbReference type="Pfam" id="PF00793"/>
    </source>
</evidence>
<reference evidence="4 5" key="1">
    <citation type="submission" date="2013-06" db="EMBL/GenBank/DDBJ databases">
        <authorList>
            <person name="Weinstock G."/>
            <person name="Sodergren E."/>
            <person name="Lobos E.A."/>
            <person name="Fulton L."/>
            <person name="Fulton R."/>
            <person name="Courtney L."/>
            <person name="Fronick C."/>
            <person name="O'Laughlin M."/>
            <person name="Godfrey J."/>
            <person name="Wilson R.M."/>
            <person name="Miner T."/>
            <person name="Farmer C."/>
            <person name="Delehaunty K."/>
            <person name="Cordes M."/>
            <person name="Minx P."/>
            <person name="Tomlinson C."/>
            <person name="Chen J."/>
            <person name="Wollam A."/>
            <person name="Pepin K.H."/>
            <person name="Bhonagiri V."/>
            <person name="Zhang X."/>
            <person name="Warren W."/>
            <person name="Mitreva M."/>
            <person name="Mardis E.R."/>
            <person name="Wilson R.K."/>
        </authorList>
    </citation>
    <scope>NUCLEOTIDE SEQUENCE [LARGE SCALE GENOMIC DNA]</scope>
    <source>
        <strain evidence="4 5">ATCC 27803</strain>
    </source>
</reference>